<protein>
    <submittedName>
        <fullName evidence="2">Uncharacterized protein</fullName>
    </submittedName>
</protein>
<feature type="signal peptide" evidence="1">
    <location>
        <begin position="1"/>
        <end position="21"/>
    </location>
</feature>
<gene>
    <name evidence="2" type="ORF">SAMN04487990_10525</name>
</gene>
<dbReference type="AlphaFoldDB" id="A0A1H3XH81"/>
<dbReference type="STRING" id="283786.SAMN04487990_10525"/>
<dbReference type="Proteomes" id="UP000198846">
    <property type="component" value="Unassembled WGS sequence"/>
</dbReference>
<feature type="chain" id="PRO_5011467717" evidence="1">
    <location>
        <begin position="22"/>
        <end position="182"/>
    </location>
</feature>
<keyword evidence="3" id="KW-1185">Reference proteome</keyword>
<dbReference type="RefSeq" id="WP_092132987.1">
    <property type="nucleotide sequence ID" value="NZ_FNQK01000005.1"/>
</dbReference>
<evidence type="ECO:0000256" key="1">
    <source>
        <dbReference type="SAM" id="SignalP"/>
    </source>
</evidence>
<proteinExistence type="predicted"/>
<dbReference type="PROSITE" id="PS51257">
    <property type="entry name" value="PROKAR_LIPOPROTEIN"/>
    <property type="match status" value="1"/>
</dbReference>
<dbReference type="EMBL" id="FNQK01000005">
    <property type="protein sequence ID" value="SDZ98747.1"/>
    <property type="molecule type" value="Genomic_DNA"/>
</dbReference>
<sequence length="182" mass="19946">MKIIINYVVVFVLVVTAFSCGSDDDAVITPTQNTAEYFKYSIDNGPVRIFDLTAKGTHSTNANSLSERFAFRAGAGTANGSSVFVDADFTFQDFNAFLSTNTFDWGVSDGISNNFYFYELSNSHPFVPSGIDFPPNPVVCTVTLHPTNVGDYLEFSFEGNFLYASDLSIQGFVSGEGRILRE</sequence>
<accession>A0A1H3XH81</accession>
<evidence type="ECO:0000313" key="3">
    <source>
        <dbReference type="Proteomes" id="UP000198846"/>
    </source>
</evidence>
<evidence type="ECO:0000313" key="2">
    <source>
        <dbReference type="EMBL" id="SDZ98747.1"/>
    </source>
</evidence>
<dbReference type="OrthoDB" id="1449035at2"/>
<name>A0A1H3XH81_BIZPA</name>
<keyword evidence="1" id="KW-0732">Signal</keyword>
<organism evidence="2 3">
    <name type="scientific">Bizionia paragorgiae</name>
    <dbReference type="NCBI Taxonomy" id="283786"/>
    <lineage>
        <taxon>Bacteria</taxon>
        <taxon>Pseudomonadati</taxon>
        <taxon>Bacteroidota</taxon>
        <taxon>Flavobacteriia</taxon>
        <taxon>Flavobacteriales</taxon>
        <taxon>Flavobacteriaceae</taxon>
        <taxon>Bizionia</taxon>
    </lineage>
</organism>
<reference evidence="2 3" key="1">
    <citation type="submission" date="2016-10" db="EMBL/GenBank/DDBJ databases">
        <authorList>
            <person name="de Groot N.N."/>
        </authorList>
    </citation>
    <scope>NUCLEOTIDE SEQUENCE [LARGE SCALE GENOMIC DNA]</scope>
    <source>
        <strain evidence="2 3">DSM 23842</strain>
    </source>
</reference>